<sequence>MLEHSPGFTPLMLATKVAYSLNDKYIRLKQVYSADQDLRTHDSIGFDENDDPGDIESGDTDTNETTENEENDISLRVNVQGMENIFDFDHEVDGTNEVEKPEKTRKRVNVRPLHGPEFIDEIPAKRNRKSVKDGKYSEFSCINVATDVANQDITIKDSVHKRVRKSGANLKKSAEHFDKLMEGSGYKYPCFNGSLQSLDNSAPVNTTVRKKKKTVKRAAASKRGQEKERRPVRGANRRR</sequence>
<evidence type="ECO:0000313" key="2">
    <source>
        <dbReference type="Proteomes" id="UP001239111"/>
    </source>
</evidence>
<evidence type="ECO:0000313" key="1">
    <source>
        <dbReference type="EMBL" id="KAJ8677490.1"/>
    </source>
</evidence>
<dbReference type="EMBL" id="CM056742">
    <property type="protein sequence ID" value="KAJ8677490.1"/>
    <property type="molecule type" value="Genomic_DNA"/>
</dbReference>
<dbReference type="Proteomes" id="UP001239111">
    <property type="component" value="Chromosome 2"/>
</dbReference>
<organism evidence="1 2">
    <name type="scientific">Eretmocerus hayati</name>
    <dbReference type="NCBI Taxonomy" id="131215"/>
    <lineage>
        <taxon>Eukaryota</taxon>
        <taxon>Metazoa</taxon>
        <taxon>Ecdysozoa</taxon>
        <taxon>Arthropoda</taxon>
        <taxon>Hexapoda</taxon>
        <taxon>Insecta</taxon>
        <taxon>Pterygota</taxon>
        <taxon>Neoptera</taxon>
        <taxon>Endopterygota</taxon>
        <taxon>Hymenoptera</taxon>
        <taxon>Apocrita</taxon>
        <taxon>Proctotrupomorpha</taxon>
        <taxon>Chalcidoidea</taxon>
        <taxon>Aphelinidae</taxon>
        <taxon>Aphelininae</taxon>
        <taxon>Eretmocerus</taxon>
    </lineage>
</organism>
<accession>A0ACC2P6S2</accession>
<keyword evidence="2" id="KW-1185">Reference proteome</keyword>
<name>A0ACC2P6S2_9HYME</name>
<gene>
    <name evidence="1" type="ORF">QAD02_013277</name>
</gene>
<protein>
    <submittedName>
        <fullName evidence="1">Uncharacterized protein</fullName>
    </submittedName>
</protein>
<reference evidence="1" key="1">
    <citation type="submission" date="2023-04" db="EMBL/GenBank/DDBJ databases">
        <title>A chromosome-level genome assembly of the parasitoid wasp Eretmocerus hayati.</title>
        <authorList>
            <person name="Zhong Y."/>
            <person name="Liu S."/>
            <person name="Liu Y."/>
        </authorList>
    </citation>
    <scope>NUCLEOTIDE SEQUENCE</scope>
    <source>
        <strain evidence="1">ZJU_SS_LIU_2023</strain>
    </source>
</reference>
<comment type="caution">
    <text evidence="1">The sequence shown here is derived from an EMBL/GenBank/DDBJ whole genome shotgun (WGS) entry which is preliminary data.</text>
</comment>
<proteinExistence type="predicted"/>